<proteinExistence type="predicted"/>
<keyword evidence="1" id="KW-0813">Transport</keyword>
<dbReference type="Pfam" id="PF19055">
    <property type="entry name" value="ABC2_membrane_7"/>
    <property type="match status" value="1"/>
</dbReference>
<protein>
    <submittedName>
        <fullName evidence="5">Putative ATPase</fullName>
    </submittedName>
</protein>
<feature type="transmembrane region" description="Helical" evidence="3">
    <location>
        <begin position="12"/>
        <end position="36"/>
    </location>
</feature>
<feature type="domain" description="ABC transporter family G" evidence="4">
    <location>
        <begin position="1"/>
        <end position="140"/>
    </location>
</feature>
<keyword evidence="3" id="KW-0812">Transmembrane</keyword>
<accession>A0A2P2NI39</accession>
<evidence type="ECO:0000313" key="5">
    <source>
        <dbReference type="EMBL" id="MBX42155.1"/>
    </source>
</evidence>
<feature type="transmembrane region" description="Helical" evidence="3">
    <location>
        <begin position="42"/>
        <end position="58"/>
    </location>
</feature>
<keyword evidence="3" id="KW-1133">Transmembrane helix</keyword>
<evidence type="ECO:0000256" key="2">
    <source>
        <dbReference type="ARBA" id="ARBA00023136"/>
    </source>
</evidence>
<dbReference type="InterPro" id="IPR043926">
    <property type="entry name" value="ABCG_dom"/>
</dbReference>
<organism evidence="5">
    <name type="scientific">Rhizophora mucronata</name>
    <name type="common">Asiatic mangrove</name>
    <dbReference type="NCBI Taxonomy" id="61149"/>
    <lineage>
        <taxon>Eukaryota</taxon>
        <taxon>Viridiplantae</taxon>
        <taxon>Streptophyta</taxon>
        <taxon>Embryophyta</taxon>
        <taxon>Tracheophyta</taxon>
        <taxon>Spermatophyta</taxon>
        <taxon>Magnoliopsida</taxon>
        <taxon>eudicotyledons</taxon>
        <taxon>Gunneridae</taxon>
        <taxon>Pentapetalae</taxon>
        <taxon>rosids</taxon>
        <taxon>fabids</taxon>
        <taxon>Malpighiales</taxon>
        <taxon>Rhizophoraceae</taxon>
        <taxon>Rhizophora</taxon>
    </lineage>
</organism>
<name>A0A2P2NI39_RHIMU</name>
<sequence length="140" mass="16147">MFYFFTNPRSNFADNYVVLLCLVYCVTGIAYALAIFFEQGPAQLWSVLLPVVLTLIATRPKDSETMKYIAYLCYPRWALEAFVIANAERYYGVWLITRCGLLLKHGYNLHNWGLCLSFLILIGVVIRIVAFIGMVTFQRR</sequence>
<dbReference type="EMBL" id="GGEC01061671">
    <property type="protein sequence ID" value="MBX42155.1"/>
    <property type="molecule type" value="Transcribed_RNA"/>
</dbReference>
<feature type="transmembrane region" description="Helical" evidence="3">
    <location>
        <begin position="112"/>
        <end position="137"/>
    </location>
</feature>
<dbReference type="GO" id="GO:0140359">
    <property type="term" value="F:ABC-type transporter activity"/>
    <property type="evidence" value="ECO:0007669"/>
    <property type="project" value="InterPro"/>
</dbReference>
<evidence type="ECO:0000256" key="3">
    <source>
        <dbReference type="SAM" id="Phobius"/>
    </source>
</evidence>
<evidence type="ECO:0000259" key="4">
    <source>
        <dbReference type="Pfam" id="PF19055"/>
    </source>
</evidence>
<reference evidence="5" key="1">
    <citation type="submission" date="2018-02" db="EMBL/GenBank/DDBJ databases">
        <title>Rhizophora mucronata_Transcriptome.</title>
        <authorList>
            <person name="Meera S.P."/>
            <person name="Sreeshan A."/>
            <person name="Augustine A."/>
        </authorList>
    </citation>
    <scope>NUCLEOTIDE SEQUENCE</scope>
    <source>
        <tissue evidence="5">Leaf</tissue>
    </source>
</reference>
<dbReference type="AlphaFoldDB" id="A0A2P2NI39"/>
<evidence type="ECO:0000256" key="1">
    <source>
        <dbReference type="ARBA" id="ARBA00022448"/>
    </source>
</evidence>
<keyword evidence="2 3" id="KW-0472">Membrane</keyword>